<feature type="region of interest" description="Disordered" evidence="3">
    <location>
        <begin position="378"/>
        <end position="400"/>
    </location>
</feature>
<evidence type="ECO:0000313" key="4">
    <source>
        <dbReference type="EMBL" id="TDT17571.1"/>
    </source>
</evidence>
<dbReference type="GO" id="GO:0016740">
    <property type="term" value="F:transferase activity"/>
    <property type="evidence" value="ECO:0007669"/>
    <property type="project" value="UniProtKB-KW"/>
</dbReference>
<evidence type="ECO:0000256" key="3">
    <source>
        <dbReference type="SAM" id="MobiDB-lite"/>
    </source>
</evidence>
<dbReference type="EMBL" id="SOAU01000001">
    <property type="protein sequence ID" value="TDT17571.1"/>
    <property type="molecule type" value="Genomic_DNA"/>
</dbReference>
<dbReference type="InterPro" id="IPR044855">
    <property type="entry name" value="CoA-Trfase_III_dom3_sf"/>
</dbReference>
<protein>
    <submittedName>
        <fullName evidence="4">Formyl-CoA transferase</fullName>
    </submittedName>
</protein>
<dbReference type="PANTHER" id="PTHR48228">
    <property type="entry name" value="SUCCINYL-COA--D-CITRAMALATE COA-TRANSFERASE"/>
    <property type="match status" value="1"/>
</dbReference>
<dbReference type="InterPro" id="IPR003673">
    <property type="entry name" value="CoA-Trfase_fam_III"/>
</dbReference>
<accession>A0A4R7I224</accession>
<organism evidence="4 5">
    <name type="scientific">Ilumatobacter fluminis</name>
    <dbReference type="NCBI Taxonomy" id="467091"/>
    <lineage>
        <taxon>Bacteria</taxon>
        <taxon>Bacillati</taxon>
        <taxon>Actinomycetota</taxon>
        <taxon>Acidimicrobiia</taxon>
        <taxon>Acidimicrobiales</taxon>
        <taxon>Ilumatobacteraceae</taxon>
        <taxon>Ilumatobacter</taxon>
    </lineage>
</organism>
<keyword evidence="5" id="KW-1185">Reference proteome</keyword>
<sequence>MLGELLRLGAVELYAIGMSIAPSSAGPLEGIRVLELGSFIAGPFAGQLFGDYGADVIKIENPGTGDPMRSWGVTTDDGDSLWWPAIARNKRSVVADLHDPDGLAFVRALADTADIVLENFRPGRLAEFGLDDETLRSTNPGVIVVHVSGFGQTGPRAAEAGFGSIGEAVGGIRHTTGDPDRPPARCGISLGDSLAAMHAVMGALAALHERERSGVGQSVDVAIYEAVASLMESTMVDYEVGGVVRQRSGGVLPGVAPANAYPCADGSEVLIAANADTVFRRLAAAMAPDLAGTDLSTDDRFAEHGPRGRNADELDRIVADWASTRTSADLLALLAEHGVPAGRVYTAPDMITDPHYLARDMVVRRTARAGFETPMNGIVPRFSRTPGSVRDVGPNLGEHTDEVRAELAARAGRAEHRRTNETSDG</sequence>
<dbReference type="AlphaFoldDB" id="A0A4R7I224"/>
<dbReference type="Proteomes" id="UP000294558">
    <property type="component" value="Unassembled WGS sequence"/>
</dbReference>
<proteinExistence type="inferred from homology"/>
<dbReference type="PANTHER" id="PTHR48228:SF6">
    <property type="entry name" value="L-CARNITINE COA-TRANSFERASE"/>
    <property type="match status" value="1"/>
</dbReference>
<keyword evidence="2 4" id="KW-0808">Transferase</keyword>
<dbReference type="InterPro" id="IPR050509">
    <property type="entry name" value="CoA-transferase_III"/>
</dbReference>
<dbReference type="InterPro" id="IPR023606">
    <property type="entry name" value="CoA-Trfase_III_dom_1_sf"/>
</dbReference>
<reference evidence="4 5" key="1">
    <citation type="submission" date="2019-03" db="EMBL/GenBank/DDBJ databases">
        <title>Sequencing the genomes of 1000 actinobacteria strains.</title>
        <authorList>
            <person name="Klenk H.-P."/>
        </authorList>
    </citation>
    <scope>NUCLEOTIDE SEQUENCE [LARGE SCALE GENOMIC DNA]</scope>
    <source>
        <strain evidence="4 5">DSM 18936</strain>
    </source>
</reference>
<gene>
    <name evidence="4" type="ORF">BDK89_3181</name>
</gene>
<comment type="similarity">
    <text evidence="1">Belongs to the CoA-transferase III family.</text>
</comment>
<comment type="caution">
    <text evidence="4">The sequence shown here is derived from an EMBL/GenBank/DDBJ whole genome shotgun (WGS) entry which is preliminary data.</text>
</comment>
<name>A0A4R7I224_9ACTN</name>
<dbReference type="Gene3D" id="3.40.50.10540">
    <property type="entry name" value="Crotonobetainyl-coa:carnitine coa-transferase, domain 1"/>
    <property type="match status" value="1"/>
</dbReference>
<dbReference type="Gene3D" id="3.30.1540.10">
    <property type="entry name" value="formyl-coa transferase, domain 3"/>
    <property type="match status" value="1"/>
</dbReference>
<evidence type="ECO:0000256" key="1">
    <source>
        <dbReference type="ARBA" id="ARBA00008383"/>
    </source>
</evidence>
<dbReference type="Pfam" id="PF02515">
    <property type="entry name" value="CoA_transf_3"/>
    <property type="match status" value="1"/>
</dbReference>
<evidence type="ECO:0000313" key="5">
    <source>
        <dbReference type="Proteomes" id="UP000294558"/>
    </source>
</evidence>
<dbReference type="SUPFAM" id="SSF89796">
    <property type="entry name" value="CoA-transferase family III (CaiB/BaiF)"/>
    <property type="match status" value="1"/>
</dbReference>
<evidence type="ECO:0000256" key="2">
    <source>
        <dbReference type="ARBA" id="ARBA00022679"/>
    </source>
</evidence>